<dbReference type="Pfam" id="PF02322">
    <property type="entry name" value="Cyt_bd_oxida_II"/>
    <property type="match status" value="1"/>
</dbReference>
<feature type="transmembrane region" description="Helical" evidence="7">
    <location>
        <begin position="118"/>
        <end position="142"/>
    </location>
</feature>
<evidence type="ECO:0000256" key="4">
    <source>
        <dbReference type="ARBA" id="ARBA00022692"/>
    </source>
</evidence>
<keyword evidence="4 7" id="KW-0812">Transmembrane</keyword>
<sequence>MPVAEGVSFDLTLVWGLLIALAVLIYVILDGFDLGLGMLFAVEPERGDRDVMMNSVAPVWDGNETWLVLGGGGLLAAFPLAYALILPALYAPIIAMLLALIFRGVAFEFRWRTDRRRWVWDLAFIGGSAVAALAQGVALGALLQGIEVDEAARAYSGGWWDWLTPFSVTVGVAVMVGYMLLGATWLVMKTTGPLQERMRARAWVLGFATVAFIGVVSLWTPFLQEGYFVRWFGGWRIGAAFGVGAAVLLIAVLMFRALTVHRHEYWPFVLALAMFALCFVGLGISIFPYIVPTEVTLWEAAAPYESQLFMIVGAGILLPLILGYTAYAYWVFRGKVDPEAGYH</sequence>
<evidence type="ECO:0000256" key="7">
    <source>
        <dbReference type="SAM" id="Phobius"/>
    </source>
</evidence>
<dbReference type="RefSeq" id="WP_106160538.1">
    <property type="nucleotide sequence ID" value="NZ_PVTT01000002.1"/>
</dbReference>
<dbReference type="GO" id="GO:0016682">
    <property type="term" value="F:oxidoreductase activity, acting on diphenols and related substances as donors, oxygen as acceptor"/>
    <property type="evidence" value="ECO:0007669"/>
    <property type="project" value="TreeGrafter"/>
</dbReference>
<organism evidence="8 9">
    <name type="scientific">Hasllibacter halocynthiae</name>
    <dbReference type="NCBI Taxonomy" id="595589"/>
    <lineage>
        <taxon>Bacteria</taxon>
        <taxon>Pseudomonadati</taxon>
        <taxon>Pseudomonadota</taxon>
        <taxon>Alphaproteobacteria</taxon>
        <taxon>Rhodobacterales</taxon>
        <taxon>Roseobacteraceae</taxon>
        <taxon>Hasllibacter</taxon>
    </lineage>
</organism>
<name>A0A2T0X1Z5_9RHOB</name>
<dbReference type="PANTHER" id="PTHR43141">
    <property type="entry name" value="CYTOCHROME BD2 SUBUNIT II"/>
    <property type="match status" value="1"/>
</dbReference>
<feature type="transmembrane region" description="Helical" evidence="7">
    <location>
        <begin position="234"/>
        <end position="255"/>
    </location>
</feature>
<keyword evidence="6 7" id="KW-0472">Membrane</keyword>
<comment type="caution">
    <text evidence="8">The sequence shown here is derived from an EMBL/GenBank/DDBJ whole genome shotgun (WGS) entry which is preliminary data.</text>
</comment>
<dbReference type="Proteomes" id="UP000238801">
    <property type="component" value="Unassembled WGS sequence"/>
</dbReference>
<comment type="subcellular location">
    <subcellularLocation>
        <location evidence="1">Cell membrane</location>
        <topology evidence="1">Multi-pass membrane protein</topology>
    </subcellularLocation>
</comment>
<feature type="transmembrane region" description="Helical" evidence="7">
    <location>
        <begin position="310"/>
        <end position="332"/>
    </location>
</feature>
<feature type="transmembrane region" description="Helical" evidence="7">
    <location>
        <begin position="162"/>
        <end position="188"/>
    </location>
</feature>
<evidence type="ECO:0000256" key="3">
    <source>
        <dbReference type="ARBA" id="ARBA00022475"/>
    </source>
</evidence>
<dbReference type="OrthoDB" id="9776710at2"/>
<dbReference type="EMBL" id="PVTT01000002">
    <property type="protein sequence ID" value="PRY92884.1"/>
    <property type="molecule type" value="Genomic_DNA"/>
</dbReference>
<feature type="transmembrane region" description="Helical" evidence="7">
    <location>
        <begin position="267"/>
        <end position="290"/>
    </location>
</feature>
<dbReference type="AlphaFoldDB" id="A0A2T0X1Z5"/>
<evidence type="ECO:0000256" key="1">
    <source>
        <dbReference type="ARBA" id="ARBA00004651"/>
    </source>
</evidence>
<gene>
    <name evidence="8" type="ORF">BCF33_1747</name>
</gene>
<dbReference type="GO" id="GO:0005886">
    <property type="term" value="C:plasma membrane"/>
    <property type="evidence" value="ECO:0007669"/>
    <property type="project" value="UniProtKB-SubCell"/>
</dbReference>
<dbReference type="GO" id="GO:0019646">
    <property type="term" value="P:aerobic electron transport chain"/>
    <property type="evidence" value="ECO:0007669"/>
    <property type="project" value="TreeGrafter"/>
</dbReference>
<evidence type="ECO:0000313" key="9">
    <source>
        <dbReference type="Proteomes" id="UP000238801"/>
    </source>
</evidence>
<feature type="transmembrane region" description="Helical" evidence="7">
    <location>
        <begin position="200"/>
        <end position="222"/>
    </location>
</feature>
<dbReference type="GO" id="GO:0009055">
    <property type="term" value="F:electron transfer activity"/>
    <property type="evidence" value="ECO:0007669"/>
    <property type="project" value="TreeGrafter"/>
</dbReference>
<keyword evidence="9" id="KW-1185">Reference proteome</keyword>
<keyword evidence="3" id="KW-1003">Cell membrane</keyword>
<dbReference type="InterPro" id="IPR003317">
    <property type="entry name" value="Cyt-d_oxidase_su2"/>
</dbReference>
<evidence type="ECO:0000313" key="8">
    <source>
        <dbReference type="EMBL" id="PRY92884.1"/>
    </source>
</evidence>
<evidence type="ECO:0000256" key="2">
    <source>
        <dbReference type="ARBA" id="ARBA00007543"/>
    </source>
</evidence>
<dbReference type="NCBIfam" id="TIGR00203">
    <property type="entry name" value="cydB"/>
    <property type="match status" value="1"/>
</dbReference>
<feature type="transmembrane region" description="Helical" evidence="7">
    <location>
        <begin position="88"/>
        <end position="106"/>
    </location>
</feature>
<dbReference type="GO" id="GO:0070069">
    <property type="term" value="C:cytochrome complex"/>
    <property type="evidence" value="ECO:0007669"/>
    <property type="project" value="TreeGrafter"/>
</dbReference>
<accession>A0A2T0X1Z5</accession>
<evidence type="ECO:0000256" key="6">
    <source>
        <dbReference type="ARBA" id="ARBA00023136"/>
    </source>
</evidence>
<dbReference type="PANTHER" id="PTHR43141:SF4">
    <property type="entry name" value="CYTOCHROME BD2 SUBUNIT II"/>
    <property type="match status" value="1"/>
</dbReference>
<keyword evidence="5 7" id="KW-1133">Transmembrane helix</keyword>
<protein>
    <submittedName>
        <fullName evidence="8">Cytochrome bd-I ubiquinol oxidase subunit 2 apoprotein</fullName>
    </submittedName>
</protein>
<feature type="transmembrane region" description="Helical" evidence="7">
    <location>
        <begin position="12"/>
        <end position="42"/>
    </location>
</feature>
<reference evidence="8 9" key="1">
    <citation type="submission" date="2018-03" db="EMBL/GenBank/DDBJ databases">
        <title>Genomic Encyclopedia of Archaeal and Bacterial Type Strains, Phase II (KMG-II): from individual species to whole genera.</title>
        <authorList>
            <person name="Goeker M."/>
        </authorList>
    </citation>
    <scope>NUCLEOTIDE SEQUENCE [LARGE SCALE GENOMIC DNA]</scope>
    <source>
        <strain evidence="8 9">DSM 29318</strain>
    </source>
</reference>
<proteinExistence type="inferred from homology"/>
<comment type="similarity">
    <text evidence="2">Belongs to the cytochrome ubiquinol oxidase subunit 2 family.</text>
</comment>
<evidence type="ECO:0000256" key="5">
    <source>
        <dbReference type="ARBA" id="ARBA00022989"/>
    </source>
</evidence>